<sequence length="161" mass="18641">MPEIEYLERPYSYLTPLNELNFVENLAIGELKKNNRLRPFIYVYDKNMQYALPLAQFTNQELAKHAATQLCREKNADFYIVAGMSKKNHPLDSTQDQLWLNVILHKKGKVTHRQTEVLISDSGKVSILEREQINDMAGDKDVGIIKTIMDQEDLTDSEERV</sequence>
<proteinExistence type="predicted"/>
<accession>X0V3H1</accession>
<organism evidence="1">
    <name type="scientific">marine sediment metagenome</name>
    <dbReference type="NCBI Taxonomy" id="412755"/>
    <lineage>
        <taxon>unclassified sequences</taxon>
        <taxon>metagenomes</taxon>
        <taxon>ecological metagenomes</taxon>
    </lineage>
</organism>
<gene>
    <name evidence="1" type="ORF">S01H1_26184</name>
</gene>
<evidence type="ECO:0000313" key="1">
    <source>
        <dbReference type="EMBL" id="GAF95190.1"/>
    </source>
</evidence>
<dbReference type="AlphaFoldDB" id="X0V3H1"/>
<dbReference type="EMBL" id="BARS01015860">
    <property type="protein sequence ID" value="GAF95190.1"/>
    <property type="molecule type" value="Genomic_DNA"/>
</dbReference>
<reference evidence="1" key="1">
    <citation type="journal article" date="2014" name="Front. Microbiol.">
        <title>High frequency of phylogenetically diverse reductive dehalogenase-homologous genes in deep subseafloor sedimentary metagenomes.</title>
        <authorList>
            <person name="Kawai M."/>
            <person name="Futagami T."/>
            <person name="Toyoda A."/>
            <person name="Takaki Y."/>
            <person name="Nishi S."/>
            <person name="Hori S."/>
            <person name="Arai W."/>
            <person name="Tsubouchi T."/>
            <person name="Morono Y."/>
            <person name="Uchiyama I."/>
            <person name="Ito T."/>
            <person name="Fujiyama A."/>
            <person name="Inagaki F."/>
            <person name="Takami H."/>
        </authorList>
    </citation>
    <scope>NUCLEOTIDE SEQUENCE</scope>
    <source>
        <strain evidence="1">Expedition CK06-06</strain>
    </source>
</reference>
<name>X0V3H1_9ZZZZ</name>
<protein>
    <submittedName>
        <fullName evidence="1">Uncharacterized protein</fullName>
    </submittedName>
</protein>
<comment type="caution">
    <text evidence="1">The sequence shown here is derived from an EMBL/GenBank/DDBJ whole genome shotgun (WGS) entry which is preliminary data.</text>
</comment>